<gene>
    <name evidence="1" type="ORF">E6C60_1574</name>
</gene>
<organism evidence="1 2">
    <name type="scientific">Paenibacillus algicola</name>
    <dbReference type="NCBI Taxonomy" id="2565926"/>
    <lineage>
        <taxon>Bacteria</taxon>
        <taxon>Bacillati</taxon>
        <taxon>Bacillota</taxon>
        <taxon>Bacilli</taxon>
        <taxon>Bacillales</taxon>
        <taxon>Paenibacillaceae</taxon>
        <taxon>Paenibacillus</taxon>
    </lineage>
</organism>
<dbReference type="AlphaFoldDB" id="A0A4P8XKX6"/>
<dbReference type="Proteomes" id="UP000300879">
    <property type="component" value="Chromosome"/>
</dbReference>
<protein>
    <submittedName>
        <fullName evidence="1">Uncharacterized protein</fullName>
    </submittedName>
</protein>
<evidence type="ECO:0000313" key="1">
    <source>
        <dbReference type="EMBL" id="QCT02290.1"/>
    </source>
</evidence>
<dbReference type="RefSeq" id="WP_138225341.1">
    <property type="nucleotide sequence ID" value="NZ_CP040396.1"/>
</dbReference>
<dbReference type="EMBL" id="CP040396">
    <property type="protein sequence ID" value="QCT02290.1"/>
    <property type="molecule type" value="Genomic_DNA"/>
</dbReference>
<sequence>MKILSKIDRQASNDQYDVASLHQDTIKQEVHSVRDNKIVTRTIVDGDIEFTESVFDPKVIADVIVENINIQLSLYQFYVYYSGVKNKEAHKKEKLVYELRYPNEGSKVSNELLSSLLTVFDSLNVVYKKNMMIIAAMLSDIDTKIKIYDLYKKLYEKSLLNPFIVAFTNEMKVGEMEIMGSAVFQYEPFLDDIESIILNQKEIMFIDYIEQQLNLSDYFMFYCYGWNEDEVAASVLLKKLAKYFKRIFLTSKPDPFSSELLMIYAERK</sequence>
<name>A0A4P8XKX6_9BACL</name>
<dbReference type="OrthoDB" id="2584505at2"/>
<reference evidence="1 2" key="1">
    <citation type="submission" date="2019-05" db="EMBL/GenBank/DDBJ databases">
        <authorList>
            <person name="Chen C."/>
        </authorList>
    </citation>
    <scope>NUCLEOTIDE SEQUENCE [LARGE SCALE GENOMIC DNA]</scope>
    <source>
        <strain evidence="1 2">HB172198</strain>
    </source>
</reference>
<proteinExistence type="predicted"/>
<keyword evidence="2" id="KW-1185">Reference proteome</keyword>
<accession>A0A4P8XKX6</accession>
<evidence type="ECO:0000313" key="2">
    <source>
        <dbReference type="Proteomes" id="UP000300879"/>
    </source>
</evidence>
<dbReference type="KEGG" id="palo:E6C60_1574"/>